<evidence type="ECO:0000313" key="2">
    <source>
        <dbReference type="EMBL" id="MBW9094879.1"/>
    </source>
</evidence>
<evidence type="ECO:0000313" key="3">
    <source>
        <dbReference type="Proteomes" id="UP001196843"/>
    </source>
</evidence>
<sequence>MPLGRFGRPGLIGMAARTAVVAGTATAVSGAVAGHQQRKAYERQEEQAYEAQQQQAAMDAAAAQAVQNAQYAAPAPAPAAAASAGGGDDLMAKLTQLAQLHAQGILSDDEFAAAKAKLLA</sequence>
<name>A0ABS7HPI5_9MICO</name>
<gene>
    <name evidence="2" type="ORF">JNB62_14395</name>
</gene>
<keyword evidence="3" id="KW-1185">Reference proteome</keyword>
<feature type="domain" description="SHOCT" evidence="1">
    <location>
        <begin position="93"/>
        <end position="119"/>
    </location>
</feature>
<accession>A0ABS7HPI5</accession>
<dbReference type="EMBL" id="JAEUAW010000011">
    <property type="protein sequence ID" value="MBW9094879.1"/>
    <property type="molecule type" value="Genomic_DNA"/>
</dbReference>
<dbReference type="InterPro" id="IPR018649">
    <property type="entry name" value="SHOCT"/>
</dbReference>
<organism evidence="2 3">
    <name type="scientific">Microbacterium jejuense</name>
    <dbReference type="NCBI Taxonomy" id="1263637"/>
    <lineage>
        <taxon>Bacteria</taxon>
        <taxon>Bacillati</taxon>
        <taxon>Actinomycetota</taxon>
        <taxon>Actinomycetes</taxon>
        <taxon>Micrococcales</taxon>
        <taxon>Microbacteriaceae</taxon>
        <taxon>Microbacterium</taxon>
    </lineage>
</organism>
<dbReference type="Proteomes" id="UP001196843">
    <property type="component" value="Unassembled WGS sequence"/>
</dbReference>
<reference evidence="2 3" key="1">
    <citation type="journal article" date="2021" name="MBio">
        <title>Poor Competitiveness of Bradyrhizobium in Pigeon Pea Root Colonization in Indian Soils.</title>
        <authorList>
            <person name="Chalasani D."/>
            <person name="Basu A."/>
            <person name="Pullabhotla S.V.S.R.N."/>
            <person name="Jorrin B."/>
            <person name="Neal A.L."/>
            <person name="Poole P.S."/>
            <person name="Podile A.R."/>
            <person name="Tkacz A."/>
        </authorList>
    </citation>
    <scope>NUCLEOTIDE SEQUENCE [LARGE SCALE GENOMIC DNA]</scope>
    <source>
        <strain evidence="2 3">HU14</strain>
    </source>
</reference>
<evidence type="ECO:0000259" key="1">
    <source>
        <dbReference type="Pfam" id="PF09851"/>
    </source>
</evidence>
<proteinExistence type="predicted"/>
<dbReference type="Pfam" id="PF09851">
    <property type="entry name" value="SHOCT"/>
    <property type="match status" value="1"/>
</dbReference>
<comment type="caution">
    <text evidence="2">The sequence shown here is derived from an EMBL/GenBank/DDBJ whole genome shotgun (WGS) entry which is preliminary data.</text>
</comment>
<protein>
    <submittedName>
        <fullName evidence="2">SHOCT domain-containing protein</fullName>
    </submittedName>
</protein>
<dbReference type="RefSeq" id="WP_220301578.1">
    <property type="nucleotide sequence ID" value="NZ_JAEUAW010000011.1"/>
</dbReference>